<dbReference type="PANTHER" id="PTHR14859">
    <property type="entry name" value="CALCOFLUOR WHITE HYPERSENSITIVE PROTEIN PRECURSOR"/>
    <property type="match status" value="1"/>
</dbReference>
<dbReference type="SUPFAM" id="SSF56219">
    <property type="entry name" value="DNase I-like"/>
    <property type="match status" value="1"/>
</dbReference>
<sequence>MNKIFLTLVLSLCLVGLYAQSIRILSYNIHHGNPPAESGKIDLQNIARIITESKADLVGLQEVDVRVSRSQLIDQAKELAALTGMSYFFSKGIDLEGGEYGTVVLSKHKIVGNRRYDLPMAVASENRSLAVVDVELPGGKVISFANTHLDLKEENKLVQTKYITELGDWYDRPFILVGDLNARPDSKPIQILEEYFVRNTKTNGPTHPNTKATGEIDYIMVGKHTPFRWTAYKTLPESTASDHLPLFAEITLD</sequence>
<dbReference type="RefSeq" id="WP_380904766.1">
    <property type="nucleotide sequence ID" value="NZ_JBHUEG010000004.1"/>
</dbReference>
<evidence type="ECO:0000313" key="3">
    <source>
        <dbReference type="Proteomes" id="UP001597545"/>
    </source>
</evidence>
<dbReference type="PANTHER" id="PTHR14859:SF15">
    <property type="entry name" value="ENDONUCLEASE_EXONUCLEASE_PHOSPHATASE DOMAIN-CONTAINING PROTEIN"/>
    <property type="match status" value="1"/>
</dbReference>
<proteinExistence type="predicted"/>
<dbReference type="Proteomes" id="UP001597545">
    <property type="component" value="Unassembled WGS sequence"/>
</dbReference>
<evidence type="ECO:0000313" key="2">
    <source>
        <dbReference type="EMBL" id="MFD2548729.1"/>
    </source>
</evidence>
<dbReference type="Gene3D" id="3.60.10.10">
    <property type="entry name" value="Endonuclease/exonuclease/phosphatase"/>
    <property type="match status" value="1"/>
</dbReference>
<dbReference type="InterPro" id="IPR036691">
    <property type="entry name" value="Endo/exonu/phosph_ase_sf"/>
</dbReference>
<evidence type="ECO:0000259" key="1">
    <source>
        <dbReference type="Pfam" id="PF03372"/>
    </source>
</evidence>
<keyword evidence="3" id="KW-1185">Reference proteome</keyword>
<protein>
    <submittedName>
        <fullName evidence="2">Endonuclease/exonuclease/phosphatase family protein</fullName>
    </submittedName>
</protein>
<keyword evidence="2" id="KW-0378">Hydrolase</keyword>
<reference evidence="3" key="1">
    <citation type="journal article" date="2019" name="Int. J. Syst. Evol. Microbiol.">
        <title>The Global Catalogue of Microorganisms (GCM) 10K type strain sequencing project: providing services to taxonomists for standard genome sequencing and annotation.</title>
        <authorList>
            <consortium name="The Broad Institute Genomics Platform"/>
            <consortium name="The Broad Institute Genome Sequencing Center for Infectious Disease"/>
            <person name="Wu L."/>
            <person name="Ma J."/>
        </authorList>
    </citation>
    <scope>NUCLEOTIDE SEQUENCE [LARGE SCALE GENOMIC DNA]</scope>
    <source>
        <strain evidence="3">KCTC 42662</strain>
    </source>
</reference>
<dbReference type="EMBL" id="JBHULR010000005">
    <property type="protein sequence ID" value="MFD2548729.1"/>
    <property type="molecule type" value="Genomic_DNA"/>
</dbReference>
<name>A0ABW5KIC8_9SPHI</name>
<dbReference type="InterPro" id="IPR005135">
    <property type="entry name" value="Endo/exonuclease/phosphatase"/>
</dbReference>
<feature type="domain" description="Endonuclease/exonuclease/phosphatase" evidence="1">
    <location>
        <begin position="25"/>
        <end position="243"/>
    </location>
</feature>
<gene>
    <name evidence="2" type="ORF">ACFSR5_13840</name>
</gene>
<dbReference type="Pfam" id="PF03372">
    <property type="entry name" value="Exo_endo_phos"/>
    <property type="match status" value="1"/>
</dbReference>
<dbReference type="InterPro" id="IPR051916">
    <property type="entry name" value="GPI-anchor_lipid_remodeler"/>
</dbReference>
<comment type="caution">
    <text evidence="2">The sequence shown here is derived from an EMBL/GenBank/DDBJ whole genome shotgun (WGS) entry which is preliminary data.</text>
</comment>
<accession>A0ABW5KIC8</accession>
<organism evidence="2 3">
    <name type="scientific">Sphingobacterium suaedae</name>
    <dbReference type="NCBI Taxonomy" id="1686402"/>
    <lineage>
        <taxon>Bacteria</taxon>
        <taxon>Pseudomonadati</taxon>
        <taxon>Bacteroidota</taxon>
        <taxon>Sphingobacteriia</taxon>
        <taxon>Sphingobacteriales</taxon>
        <taxon>Sphingobacteriaceae</taxon>
        <taxon>Sphingobacterium</taxon>
    </lineage>
</organism>
<keyword evidence="2" id="KW-0540">Nuclease</keyword>
<dbReference type="GO" id="GO:0004519">
    <property type="term" value="F:endonuclease activity"/>
    <property type="evidence" value="ECO:0007669"/>
    <property type="project" value="UniProtKB-KW"/>
</dbReference>
<keyword evidence="2" id="KW-0255">Endonuclease</keyword>